<feature type="non-terminal residue" evidence="2">
    <location>
        <position position="92"/>
    </location>
</feature>
<feature type="region of interest" description="Disordered" evidence="1">
    <location>
        <begin position="1"/>
        <end position="92"/>
    </location>
</feature>
<dbReference type="EMBL" id="CADCTB010000204">
    <property type="protein sequence ID" value="CAA9272267.1"/>
    <property type="molecule type" value="Genomic_DNA"/>
</dbReference>
<organism evidence="2">
    <name type="scientific">uncultured Acidimicrobiales bacterium</name>
    <dbReference type="NCBI Taxonomy" id="310071"/>
    <lineage>
        <taxon>Bacteria</taxon>
        <taxon>Bacillati</taxon>
        <taxon>Actinomycetota</taxon>
        <taxon>Acidimicrobiia</taxon>
        <taxon>Acidimicrobiales</taxon>
        <taxon>environmental samples</taxon>
    </lineage>
</organism>
<keyword evidence="2" id="KW-0456">Lyase</keyword>
<dbReference type="GO" id="GO:0004068">
    <property type="term" value="F:aspartate 1-decarboxylase activity"/>
    <property type="evidence" value="ECO:0007669"/>
    <property type="project" value="UniProtKB-EC"/>
</dbReference>
<dbReference type="AlphaFoldDB" id="A0A6J4JBL8"/>
<name>A0A6J4JBL8_9ACTN</name>
<reference evidence="2" key="1">
    <citation type="submission" date="2020-02" db="EMBL/GenBank/DDBJ databases">
        <authorList>
            <person name="Meier V. D."/>
        </authorList>
    </citation>
    <scope>NUCLEOTIDE SEQUENCE</scope>
    <source>
        <strain evidence="2">AVDCRST_MAG10</strain>
    </source>
</reference>
<dbReference type="EC" id="4.1.1.11" evidence="2"/>
<sequence>HARVRAGRRRRRRQRRPLRDVHHRRRAGLGRDEGQRRSCTARAPRRHDHRHLLRAVQPRGDGALRAAGRARGPRQPDHRGGRPGRHAAHLGL</sequence>
<accession>A0A6J4JBL8</accession>
<gene>
    <name evidence="2" type="ORF">AVDCRST_MAG10-3353</name>
</gene>
<evidence type="ECO:0000313" key="2">
    <source>
        <dbReference type="EMBL" id="CAA9272267.1"/>
    </source>
</evidence>
<feature type="compositionally biased region" description="Basic residues" evidence="1">
    <location>
        <begin position="1"/>
        <end position="28"/>
    </location>
</feature>
<feature type="compositionally biased region" description="Low complexity" evidence="1">
    <location>
        <begin position="59"/>
        <end position="70"/>
    </location>
</feature>
<feature type="non-terminal residue" evidence="2">
    <location>
        <position position="1"/>
    </location>
</feature>
<proteinExistence type="predicted"/>
<evidence type="ECO:0000256" key="1">
    <source>
        <dbReference type="SAM" id="MobiDB-lite"/>
    </source>
</evidence>
<feature type="compositionally biased region" description="Basic residues" evidence="1">
    <location>
        <begin position="81"/>
        <end position="92"/>
    </location>
</feature>
<feature type="compositionally biased region" description="Basic residues" evidence="1">
    <location>
        <begin position="43"/>
        <end position="53"/>
    </location>
</feature>
<protein>
    <submittedName>
        <fullName evidence="2">Aspartate 1-decarboxylase</fullName>
        <ecNumber evidence="2">4.1.1.11</ecNumber>
    </submittedName>
</protein>